<dbReference type="GO" id="GO:0016791">
    <property type="term" value="F:phosphatase activity"/>
    <property type="evidence" value="ECO:0007669"/>
    <property type="project" value="TreeGrafter"/>
</dbReference>
<dbReference type="EMBL" id="KV428062">
    <property type="protein sequence ID" value="KZT38469.1"/>
    <property type="molecule type" value="Genomic_DNA"/>
</dbReference>
<protein>
    <submittedName>
        <fullName evidence="1">Phosphoglycerate mutase-like protein</fullName>
    </submittedName>
</protein>
<organism evidence="1 2">
    <name type="scientific">Sistotremastrum suecicum HHB10207 ss-3</name>
    <dbReference type="NCBI Taxonomy" id="1314776"/>
    <lineage>
        <taxon>Eukaryota</taxon>
        <taxon>Fungi</taxon>
        <taxon>Dikarya</taxon>
        <taxon>Basidiomycota</taxon>
        <taxon>Agaricomycotina</taxon>
        <taxon>Agaricomycetes</taxon>
        <taxon>Sistotremastrales</taxon>
        <taxon>Sistotremastraceae</taxon>
        <taxon>Sistotremastrum</taxon>
    </lineage>
</organism>
<dbReference type="Proteomes" id="UP000076798">
    <property type="component" value="Unassembled WGS sequence"/>
</dbReference>
<evidence type="ECO:0000313" key="2">
    <source>
        <dbReference type="Proteomes" id="UP000076798"/>
    </source>
</evidence>
<dbReference type="Gene3D" id="3.40.50.1240">
    <property type="entry name" value="Phosphoglycerate mutase-like"/>
    <property type="match status" value="1"/>
</dbReference>
<dbReference type="InterPro" id="IPR029033">
    <property type="entry name" value="His_PPase_superfam"/>
</dbReference>
<proteinExistence type="predicted"/>
<dbReference type="CDD" id="cd07067">
    <property type="entry name" value="HP_PGM_like"/>
    <property type="match status" value="1"/>
</dbReference>
<dbReference type="Pfam" id="PF00300">
    <property type="entry name" value="His_Phos_1"/>
    <property type="match status" value="1"/>
</dbReference>
<gene>
    <name evidence="1" type="ORF">SISSUDRAFT_986137</name>
</gene>
<dbReference type="InterPro" id="IPR013078">
    <property type="entry name" value="His_Pase_superF_clade-1"/>
</dbReference>
<dbReference type="GO" id="GO:0005737">
    <property type="term" value="C:cytoplasm"/>
    <property type="evidence" value="ECO:0007669"/>
    <property type="project" value="TreeGrafter"/>
</dbReference>
<dbReference type="SMART" id="SM00855">
    <property type="entry name" value="PGAM"/>
    <property type="match status" value="1"/>
</dbReference>
<dbReference type="SUPFAM" id="SSF53254">
    <property type="entry name" value="Phosphoglycerate mutase-like"/>
    <property type="match status" value="1"/>
</dbReference>
<name>A0A166DFA7_9AGAM</name>
<dbReference type="OrthoDB" id="496981at2759"/>
<keyword evidence="2" id="KW-1185">Reference proteome</keyword>
<sequence length="274" mass="31007">MSLSYEVVHGLSVPSFFDSQASSTSSNVNDPLLIRPAGSHEAWFDFRRRFEELKGQCGEDQRVKLLWIARHGEGYHGEIVWGRTLSESQIAYACIDWWDVLADPLLTPVGESQAKAWNEAWKAAVASGMPTPERWYCSPMRRTASTLELTFDSLLPPHIRPKFIENLREHHGVHTCDKRISRTELGSLFPNFAFPDPFSEEDILWDPDHRETEEELRTRLSKAVEEVLLDGWDSTFISITSHSGAIRAMLKVIGHSPVQLQTGGVIPVILKISK</sequence>
<dbReference type="PANTHER" id="PTHR48100">
    <property type="entry name" value="BROAD-SPECIFICITY PHOSPHATASE YOR283W-RELATED"/>
    <property type="match status" value="1"/>
</dbReference>
<evidence type="ECO:0000313" key="1">
    <source>
        <dbReference type="EMBL" id="KZT38469.1"/>
    </source>
</evidence>
<dbReference type="PANTHER" id="PTHR48100:SF1">
    <property type="entry name" value="HISTIDINE PHOSPHATASE FAMILY PROTEIN-RELATED"/>
    <property type="match status" value="1"/>
</dbReference>
<dbReference type="InterPro" id="IPR050275">
    <property type="entry name" value="PGM_Phosphatase"/>
</dbReference>
<reference evidence="1 2" key="1">
    <citation type="journal article" date="2016" name="Mol. Biol. Evol.">
        <title>Comparative Genomics of Early-Diverging Mushroom-Forming Fungi Provides Insights into the Origins of Lignocellulose Decay Capabilities.</title>
        <authorList>
            <person name="Nagy L.G."/>
            <person name="Riley R."/>
            <person name="Tritt A."/>
            <person name="Adam C."/>
            <person name="Daum C."/>
            <person name="Floudas D."/>
            <person name="Sun H."/>
            <person name="Yadav J.S."/>
            <person name="Pangilinan J."/>
            <person name="Larsson K.H."/>
            <person name="Matsuura K."/>
            <person name="Barry K."/>
            <person name="Labutti K."/>
            <person name="Kuo R."/>
            <person name="Ohm R.A."/>
            <person name="Bhattacharya S.S."/>
            <person name="Shirouzu T."/>
            <person name="Yoshinaga Y."/>
            <person name="Martin F.M."/>
            <person name="Grigoriev I.V."/>
            <person name="Hibbett D.S."/>
        </authorList>
    </citation>
    <scope>NUCLEOTIDE SEQUENCE [LARGE SCALE GENOMIC DNA]</scope>
    <source>
        <strain evidence="1 2">HHB10207 ss-3</strain>
    </source>
</reference>
<accession>A0A166DFA7</accession>
<dbReference type="AlphaFoldDB" id="A0A166DFA7"/>